<evidence type="ECO:0000256" key="6">
    <source>
        <dbReference type="ARBA" id="ARBA00023163"/>
    </source>
</evidence>
<feature type="compositionally biased region" description="Polar residues" evidence="8">
    <location>
        <begin position="778"/>
        <end position="796"/>
    </location>
</feature>
<dbReference type="PROSITE" id="PS00463">
    <property type="entry name" value="ZN2_CY6_FUNGAL_1"/>
    <property type="match status" value="1"/>
</dbReference>
<dbReference type="GeneID" id="63772145"/>
<keyword evidence="7" id="KW-0539">Nucleus</keyword>
<dbReference type="RefSeq" id="XP_040716182.1">
    <property type="nucleotide sequence ID" value="XM_040855933.1"/>
</dbReference>
<dbReference type="InterPro" id="IPR036864">
    <property type="entry name" value="Zn2-C6_fun-type_DNA-bd_sf"/>
</dbReference>
<evidence type="ECO:0000313" key="11">
    <source>
        <dbReference type="Proteomes" id="UP000193689"/>
    </source>
</evidence>
<keyword evidence="6" id="KW-0804">Transcription</keyword>
<feature type="region of interest" description="Disordered" evidence="8">
    <location>
        <begin position="776"/>
        <end position="796"/>
    </location>
</feature>
<gene>
    <name evidence="10" type="ORF">BCR38DRAFT_342309</name>
</gene>
<dbReference type="AlphaFoldDB" id="A0A1Y2E0G5"/>
<dbReference type="OrthoDB" id="2162761at2759"/>
<dbReference type="SMART" id="SM00906">
    <property type="entry name" value="Fungal_trans"/>
    <property type="match status" value="1"/>
</dbReference>
<feature type="region of interest" description="Disordered" evidence="8">
    <location>
        <begin position="14"/>
        <end position="42"/>
    </location>
</feature>
<dbReference type="Pfam" id="PF00172">
    <property type="entry name" value="Zn_clus"/>
    <property type="match status" value="1"/>
</dbReference>
<feature type="region of interest" description="Disordered" evidence="8">
    <location>
        <begin position="664"/>
        <end position="712"/>
    </location>
</feature>
<protein>
    <submittedName>
        <fullName evidence="10">Fungal-specific transcription factor domain-domain-containing protein</fullName>
    </submittedName>
</protein>
<dbReference type="PROSITE" id="PS50048">
    <property type="entry name" value="ZN2_CY6_FUNGAL_2"/>
    <property type="match status" value="1"/>
</dbReference>
<sequence>MEASNLNSNLSALPSKAFGKANPTFHDSGSAPTKKSRRGGDVANQKRRCVSTACIACRKRKSKCDGALPSCAACASVYGTECVYDPNSDHRRKGVYREKVDSMKARNSTLQILIEAILNAAEDDLPGIVKKIRTCDSLDVVAESILKQEYGNEDVDEDKVLEQDYTTDMPVEGERDLARKMGELRLENGSVRFIGGTSHLLYLGNPVIPPEPESQEFDVSMDPITSWSDVTKDTELVVHLMNMYFSWHYPYFVTLSKDLFYRDFFRGKPHSIPYKTAYCSSLLVNAMLALGCHFTNVAGAYATSGDSWTKGDLFFAECKRLIVENDEYEKPRLTTVQALALMSVREAGCGREAKGWVYSGMSFRMAQDLGLNLDIGGINTDEDKLDELEVDARRVTFWGCFLFDKCWSNYLGRLPQLPKNSYNVPKYDVFPDEDAEDWSPYTDFGSDQSCKQPSRIRTIGLQLSQLCEISSDLLLFFYHPNHIGRSSGKSVELKKLSELHGRLESWRKELPRELEPKEGQLPNAILMHMFFHLQYIHLFRPFLRYAPSNSPLPPHVSPRRICTANAGAISKLMRLYKKLYNLRQICNIAVYMVHSAVTIHLLNLPEMTAKRDVIHGIKHLEEIAEDWLCGRRTLSIISVLARKWNVELPEEAAQVLQRTDEKWGTFSTSDVPSPRSHLITSPSPPEMGTVSPTSHQEQYSPSSMIAQPPGASGPHTFTGTAVSPELMNNITPPTSFQNLANMSTLNDSVMGNSIALDPSWRPAQVPQPVRNYARSHVPISNSGSSGQTTQNGTRNVTPSSVYAIDAGDWYLKDGVNWQSGFDAWNMGTGANGNSSSLGDSSMFLFTGNIATPGNAEARSSPATNFDYDSLNTLANSMNGWDSLPGLD</sequence>
<dbReference type="Gene3D" id="4.10.240.10">
    <property type="entry name" value="Zn(2)-C6 fungal-type DNA-binding domain"/>
    <property type="match status" value="1"/>
</dbReference>
<dbReference type="GO" id="GO:0000981">
    <property type="term" value="F:DNA-binding transcription factor activity, RNA polymerase II-specific"/>
    <property type="evidence" value="ECO:0007669"/>
    <property type="project" value="InterPro"/>
</dbReference>
<dbReference type="SUPFAM" id="SSF57701">
    <property type="entry name" value="Zn2/Cys6 DNA-binding domain"/>
    <property type="match status" value="1"/>
</dbReference>
<evidence type="ECO:0000256" key="8">
    <source>
        <dbReference type="SAM" id="MobiDB-lite"/>
    </source>
</evidence>
<feature type="domain" description="Zn(2)-C6 fungal-type" evidence="9">
    <location>
        <begin position="53"/>
        <end position="84"/>
    </location>
</feature>
<dbReference type="GO" id="GO:0008270">
    <property type="term" value="F:zinc ion binding"/>
    <property type="evidence" value="ECO:0007669"/>
    <property type="project" value="InterPro"/>
</dbReference>
<dbReference type="SMART" id="SM00066">
    <property type="entry name" value="GAL4"/>
    <property type="match status" value="1"/>
</dbReference>
<comment type="subcellular location">
    <subcellularLocation>
        <location evidence="1">Nucleus</location>
    </subcellularLocation>
</comment>
<dbReference type="PANTHER" id="PTHR31313:SF81">
    <property type="entry name" value="TY1 ENHANCER ACTIVATOR"/>
    <property type="match status" value="1"/>
</dbReference>
<evidence type="ECO:0000313" key="10">
    <source>
        <dbReference type="EMBL" id="ORY65030.1"/>
    </source>
</evidence>
<dbReference type="InterPro" id="IPR051615">
    <property type="entry name" value="Transcr_Regulatory_Elem"/>
</dbReference>
<organism evidence="10 11">
    <name type="scientific">Pseudomassariella vexata</name>
    <dbReference type="NCBI Taxonomy" id="1141098"/>
    <lineage>
        <taxon>Eukaryota</taxon>
        <taxon>Fungi</taxon>
        <taxon>Dikarya</taxon>
        <taxon>Ascomycota</taxon>
        <taxon>Pezizomycotina</taxon>
        <taxon>Sordariomycetes</taxon>
        <taxon>Xylariomycetidae</taxon>
        <taxon>Amphisphaeriales</taxon>
        <taxon>Pseudomassariaceae</taxon>
        <taxon>Pseudomassariella</taxon>
    </lineage>
</organism>
<evidence type="ECO:0000256" key="5">
    <source>
        <dbReference type="ARBA" id="ARBA00023125"/>
    </source>
</evidence>
<dbReference type="EMBL" id="MCFJ01000006">
    <property type="protein sequence ID" value="ORY65030.1"/>
    <property type="molecule type" value="Genomic_DNA"/>
</dbReference>
<evidence type="ECO:0000256" key="7">
    <source>
        <dbReference type="ARBA" id="ARBA00023242"/>
    </source>
</evidence>
<evidence type="ECO:0000256" key="3">
    <source>
        <dbReference type="ARBA" id="ARBA00022833"/>
    </source>
</evidence>
<dbReference type="GO" id="GO:0003677">
    <property type="term" value="F:DNA binding"/>
    <property type="evidence" value="ECO:0007669"/>
    <property type="project" value="UniProtKB-KW"/>
</dbReference>
<dbReference type="PANTHER" id="PTHR31313">
    <property type="entry name" value="TY1 ENHANCER ACTIVATOR"/>
    <property type="match status" value="1"/>
</dbReference>
<dbReference type="CDD" id="cd00067">
    <property type="entry name" value="GAL4"/>
    <property type="match status" value="1"/>
</dbReference>
<dbReference type="InterPro" id="IPR007219">
    <property type="entry name" value="XnlR_reg_dom"/>
</dbReference>
<evidence type="ECO:0000256" key="4">
    <source>
        <dbReference type="ARBA" id="ARBA00023015"/>
    </source>
</evidence>
<dbReference type="STRING" id="1141098.A0A1Y2E0G5"/>
<dbReference type="InParanoid" id="A0A1Y2E0G5"/>
<keyword evidence="3" id="KW-0862">Zinc</keyword>
<dbReference type="GO" id="GO:0005634">
    <property type="term" value="C:nucleus"/>
    <property type="evidence" value="ECO:0007669"/>
    <property type="project" value="UniProtKB-SubCell"/>
</dbReference>
<evidence type="ECO:0000259" key="9">
    <source>
        <dbReference type="PROSITE" id="PS50048"/>
    </source>
</evidence>
<name>A0A1Y2E0G5_9PEZI</name>
<reference evidence="10 11" key="1">
    <citation type="submission" date="2016-07" db="EMBL/GenBank/DDBJ databases">
        <title>Pervasive Adenine N6-methylation of Active Genes in Fungi.</title>
        <authorList>
            <consortium name="DOE Joint Genome Institute"/>
            <person name="Mondo S.J."/>
            <person name="Dannebaum R.O."/>
            <person name="Kuo R.C."/>
            <person name="Labutti K."/>
            <person name="Haridas S."/>
            <person name="Kuo A."/>
            <person name="Salamov A."/>
            <person name="Ahrendt S.R."/>
            <person name="Lipzen A."/>
            <person name="Sullivan W."/>
            <person name="Andreopoulos W.B."/>
            <person name="Clum A."/>
            <person name="Lindquist E."/>
            <person name="Daum C."/>
            <person name="Ramamoorthy G.K."/>
            <person name="Gryganskyi A."/>
            <person name="Culley D."/>
            <person name="Magnuson J.K."/>
            <person name="James T.Y."/>
            <person name="O'Malley M.A."/>
            <person name="Stajich J.E."/>
            <person name="Spatafora J.W."/>
            <person name="Visel A."/>
            <person name="Grigoriev I.V."/>
        </authorList>
    </citation>
    <scope>NUCLEOTIDE SEQUENCE [LARGE SCALE GENOMIC DNA]</scope>
    <source>
        <strain evidence="10 11">CBS 129021</strain>
    </source>
</reference>
<dbReference type="Pfam" id="PF04082">
    <property type="entry name" value="Fungal_trans"/>
    <property type="match status" value="1"/>
</dbReference>
<dbReference type="InterPro" id="IPR001138">
    <property type="entry name" value="Zn2Cys6_DnaBD"/>
</dbReference>
<keyword evidence="2" id="KW-0479">Metal-binding</keyword>
<dbReference type="Proteomes" id="UP000193689">
    <property type="component" value="Unassembled WGS sequence"/>
</dbReference>
<evidence type="ECO:0000256" key="1">
    <source>
        <dbReference type="ARBA" id="ARBA00004123"/>
    </source>
</evidence>
<keyword evidence="4" id="KW-0805">Transcription regulation</keyword>
<feature type="compositionally biased region" description="Polar residues" evidence="8">
    <location>
        <begin position="690"/>
        <end position="705"/>
    </location>
</feature>
<accession>A0A1Y2E0G5</accession>
<evidence type="ECO:0000256" key="2">
    <source>
        <dbReference type="ARBA" id="ARBA00022723"/>
    </source>
</evidence>
<dbReference type="GO" id="GO:0006351">
    <property type="term" value="P:DNA-templated transcription"/>
    <property type="evidence" value="ECO:0007669"/>
    <property type="project" value="InterPro"/>
</dbReference>
<keyword evidence="11" id="KW-1185">Reference proteome</keyword>
<keyword evidence="5" id="KW-0238">DNA-binding</keyword>
<proteinExistence type="predicted"/>
<dbReference type="CDD" id="cd12148">
    <property type="entry name" value="fungal_TF_MHR"/>
    <property type="match status" value="1"/>
</dbReference>
<comment type="caution">
    <text evidence="10">The sequence shown here is derived from an EMBL/GenBank/DDBJ whole genome shotgun (WGS) entry which is preliminary data.</text>
</comment>